<proteinExistence type="predicted"/>
<evidence type="ECO:0000313" key="2">
    <source>
        <dbReference type="Proteomes" id="UP000009319"/>
    </source>
</evidence>
<dbReference type="PROSITE" id="PS51257">
    <property type="entry name" value="PROKAR_LIPOPROTEIN"/>
    <property type="match status" value="1"/>
</dbReference>
<protein>
    <submittedName>
        <fullName evidence="1">Uncharacterized protein</fullName>
    </submittedName>
</protein>
<dbReference type="HOGENOM" id="CLU_3029295_0_0_5"/>
<evidence type="ECO:0000313" key="1">
    <source>
        <dbReference type="EMBL" id="CCM78534.1"/>
    </source>
</evidence>
<organism evidence="1 2">
    <name type="scientific">Rhizobium mesoamericanum STM3625</name>
    <dbReference type="NCBI Taxonomy" id="1211777"/>
    <lineage>
        <taxon>Bacteria</taxon>
        <taxon>Pseudomonadati</taxon>
        <taxon>Pseudomonadota</taxon>
        <taxon>Alphaproteobacteria</taxon>
        <taxon>Hyphomicrobiales</taxon>
        <taxon>Rhizobiaceae</taxon>
        <taxon>Rhizobium/Agrobacterium group</taxon>
        <taxon>Rhizobium</taxon>
    </lineage>
</organism>
<comment type="caution">
    <text evidence="1">The sequence shown here is derived from an EMBL/GenBank/DDBJ whole genome shotgun (WGS) entry which is preliminary data.</text>
</comment>
<name>K0Q5H7_9HYPH</name>
<gene>
    <name evidence="1" type="ORF">BN77_p11218</name>
</gene>
<dbReference type="EMBL" id="CANI01000039">
    <property type="protein sequence ID" value="CCM78534.1"/>
    <property type="molecule type" value="Genomic_DNA"/>
</dbReference>
<reference evidence="1 2" key="1">
    <citation type="journal article" date="2013" name="Genome Announc.">
        <title>Draft Genome Sequence of Rhizobium mesoamericanum STM3625, a Nitrogen-Fixing Symbiont of Mimosa pudica Isolated in French Guiana (South America).</title>
        <authorList>
            <person name="Moulin L."/>
            <person name="Mornico D."/>
            <person name="Melkonian R."/>
            <person name="Klonowska A."/>
        </authorList>
    </citation>
    <scope>NUCLEOTIDE SEQUENCE [LARGE SCALE GENOMIC DNA]</scope>
    <source>
        <strain evidence="1 2">STM3625</strain>
    </source>
</reference>
<sequence>MKLKKTLSALVSGSISCHPLINHQLIYCETEKDQINSFRELGASAHILSYIAAVK</sequence>
<dbReference type="AlphaFoldDB" id="K0Q5H7"/>
<dbReference type="Proteomes" id="UP000009319">
    <property type="component" value="Unassembled WGS sequence"/>
</dbReference>
<accession>K0Q5H7</accession>
<keyword evidence="2" id="KW-1185">Reference proteome</keyword>